<name>A0A8J6D9F5_9ROSI</name>
<dbReference type="SUPFAM" id="SSF56112">
    <property type="entry name" value="Protein kinase-like (PK-like)"/>
    <property type="match status" value="1"/>
</dbReference>
<evidence type="ECO:0000256" key="9">
    <source>
        <dbReference type="ARBA" id="ARBA00022777"/>
    </source>
</evidence>
<dbReference type="GO" id="GO:0030246">
    <property type="term" value="F:carbohydrate binding"/>
    <property type="evidence" value="ECO:0007669"/>
    <property type="project" value="UniProtKB-KW"/>
</dbReference>
<dbReference type="PROSITE" id="PS00108">
    <property type="entry name" value="PROTEIN_KINASE_ST"/>
    <property type="match status" value="1"/>
</dbReference>
<dbReference type="GO" id="GO:0016020">
    <property type="term" value="C:membrane"/>
    <property type="evidence" value="ECO:0007669"/>
    <property type="project" value="UniProtKB-SubCell"/>
</dbReference>
<dbReference type="Pfam" id="PF00069">
    <property type="entry name" value="Pkinase"/>
    <property type="match status" value="1"/>
</dbReference>
<keyword evidence="9 18" id="KW-0418">Kinase</keyword>
<comment type="similarity">
    <text evidence="18">Belongs to the protein kinase superfamily. Ser/Thr protein kinase family.</text>
</comment>
<dbReference type="PANTHER" id="PTHR47976:SF47">
    <property type="entry name" value="RECEPTOR-LIKE SERINE_THREONINE-PROTEIN KINASE"/>
    <property type="match status" value="1"/>
</dbReference>
<evidence type="ECO:0000256" key="8">
    <source>
        <dbReference type="ARBA" id="ARBA00022741"/>
    </source>
</evidence>
<evidence type="ECO:0000256" key="5">
    <source>
        <dbReference type="ARBA" id="ARBA00022692"/>
    </source>
</evidence>
<reference evidence="22 23" key="1">
    <citation type="journal article" date="2021" name="bioRxiv">
        <title>The Gossypium anomalum genome as a resource for cotton improvement and evolutionary analysis of hybrid incompatibility.</title>
        <authorList>
            <person name="Grover C.E."/>
            <person name="Yuan D."/>
            <person name="Arick M.A."/>
            <person name="Miller E.R."/>
            <person name="Hu G."/>
            <person name="Peterson D.G."/>
            <person name="Wendel J.F."/>
            <person name="Udall J.A."/>
        </authorList>
    </citation>
    <scope>NUCLEOTIDE SEQUENCE [LARGE SCALE GENOMIC DNA]</scope>
    <source>
        <strain evidence="22">JFW-Udall</strain>
        <tissue evidence="22">Leaf</tissue>
    </source>
</reference>
<dbReference type="AlphaFoldDB" id="A0A8J6D9F5"/>
<evidence type="ECO:0000256" key="6">
    <source>
        <dbReference type="ARBA" id="ARBA00022729"/>
    </source>
</evidence>
<evidence type="ECO:0000256" key="15">
    <source>
        <dbReference type="ARBA" id="ARBA00023180"/>
    </source>
</evidence>
<dbReference type="InterPro" id="IPR036426">
    <property type="entry name" value="Bulb-type_lectin_dom_sf"/>
</dbReference>
<dbReference type="InterPro" id="IPR008271">
    <property type="entry name" value="Ser/Thr_kinase_AS"/>
</dbReference>
<dbReference type="Gene3D" id="1.10.510.10">
    <property type="entry name" value="Transferase(Phosphotransferase) domain 1"/>
    <property type="match status" value="1"/>
</dbReference>
<evidence type="ECO:0000256" key="11">
    <source>
        <dbReference type="ARBA" id="ARBA00022989"/>
    </source>
</evidence>
<keyword evidence="8 18" id="KW-0547">Nucleotide-binding</keyword>
<gene>
    <name evidence="22" type="ORF">CXB51_009290</name>
</gene>
<comment type="caution">
    <text evidence="22">The sequence shown here is derived from an EMBL/GenBank/DDBJ whole genome shotgun (WGS) entry which is preliminary data.</text>
</comment>
<keyword evidence="2 18" id="KW-0723">Serine/threonine-protein kinase</keyword>
<keyword evidence="23" id="KW-1185">Reference proteome</keyword>
<dbReference type="FunFam" id="2.90.10.10:FF:000013">
    <property type="entry name" value="G-type lectin S-receptor-like serine/threonine-protein kinase LECRK1"/>
    <property type="match status" value="1"/>
</dbReference>
<evidence type="ECO:0000313" key="22">
    <source>
        <dbReference type="EMBL" id="KAG8496013.1"/>
    </source>
</evidence>
<evidence type="ECO:0000256" key="12">
    <source>
        <dbReference type="ARBA" id="ARBA00023136"/>
    </source>
</evidence>
<dbReference type="InterPro" id="IPR024171">
    <property type="entry name" value="SRK-like_kinase"/>
</dbReference>
<evidence type="ECO:0000259" key="20">
    <source>
        <dbReference type="PROSITE" id="PS50011"/>
    </source>
</evidence>
<evidence type="ECO:0000256" key="14">
    <source>
        <dbReference type="ARBA" id="ARBA00023170"/>
    </source>
</evidence>
<keyword evidence="12" id="KW-0472">Membrane</keyword>
<dbReference type="InterPro" id="IPR017441">
    <property type="entry name" value="Protein_kinase_ATP_BS"/>
</dbReference>
<feature type="domain" description="Bulb-type lectin" evidence="21">
    <location>
        <begin position="40"/>
        <end position="168"/>
    </location>
</feature>
<evidence type="ECO:0000256" key="18">
    <source>
        <dbReference type="PIRNR" id="PIRNR000641"/>
    </source>
</evidence>
<evidence type="ECO:0000259" key="21">
    <source>
        <dbReference type="PROSITE" id="PS50927"/>
    </source>
</evidence>
<keyword evidence="7" id="KW-0430">Lectin</keyword>
<dbReference type="FunFam" id="2.90.10.10:FF:000024">
    <property type="entry name" value="Uncharacterized protein"/>
    <property type="match status" value="1"/>
</dbReference>
<dbReference type="GO" id="GO:0005524">
    <property type="term" value="F:ATP binding"/>
    <property type="evidence" value="ECO:0007669"/>
    <property type="project" value="UniProtKB-UniRule"/>
</dbReference>
<keyword evidence="11" id="KW-1133">Transmembrane helix</keyword>
<dbReference type="Pfam" id="PF01453">
    <property type="entry name" value="B_lectin"/>
    <property type="match status" value="1"/>
</dbReference>
<keyword evidence="5" id="KW-0812">Transmembrane</keyword>
<dbReference type="Gene3D" id="3.30.200.20">
    <property type="entry name" value="Phosphorylase Kinase, domain 1"/>
    <property type="match status" value="1"/>
</dbReference>
<evidence type="ECO:0000256" key="17">
    <source>
        <dbReference type="ARBA" id="ARBA00048679"/>
    </source>
</evidence>
<evidence type="ECO:0000313" key="23">
    <source>
        <dbReference type="Proteomes" id="UP000701853"/>
    </source>
</evidence>
<dbReference type="InterPro" id="IPR011009">
    <property type="entry name" value="Kinase-like_dom_sf"/>
</dbReference>
<sequence length="818" mass="92160">MRRTRLHVHLQILYYPSMAFDFKLQCPFCFFLFFLLLLYTTTAQSYSNISLGLSFVAQYNNLVWRASRSGDFAVGFRKMGTDGFLLSIWFDKIPEKTVVWSANRNDPVEKGSIVELTTDGNLVVKDQKGRQIWSAISADTGVSYAALLDTGNLVLASQDNTILWQSFENPTDTLLPTQTMKLDTQVIAHYTETNYSSGRYKFMLQRDGNLLLYTTNFPFNDAVAAYWSTQDSIGTGFQVIFNQSGAIYLAARNGTLLNTVFPALESTPTQDFYMRATVDYDGVLRQYAYPKSTVATSGGRWPKAWTALSFQPSNICKRIGGGYGGGACGYNSYCRLSDAEQRPICQCIPGYTFIDPNDIRKGCRLNFSFCDDEGSQQTNLFKIVMMPSADWFDSSYEQFEGVTEDWCRQACLSDCFCALATFKDGECKKKRVPLSNGIVDPDVGGKALVKVQTDNSTGSEKSVNGNKDQSTLIRVGSVLFGGSMLLNLLLLSSSLMLFYRSKKKQAMVQSQKVMPSLYLETFTYSELEKATNGFKDELGHGAFGTVYKGDLATEPVAVKKLDKMERHGEQEFKAEVTAIGRTNHKNLVHLLGYCNEGQNRLLVYEYMRNGSLAKFLFKISRPNWYERTRIALGIAEGLCYLHEQCSSRIIHCDIKPENILLDDTFSARISDFGLSKLLKNDQSRTTTAIRGTKGYVAPEWFKNMAITIKVDVYSFGILLLEVICCRKNFEQDVEEEEEMILADWVYDCYKSGTLHCLVEKDDEAMKDMKKVKKFVTIAIWCIQEDPSLRPMMKKVIQMMEGAVEVPVPPDPNSFLGSI</sequence>
<evidence type="ECO:0000256" key="10">
    <source>
        <dbReference type="ARBA" id="ARBA00022840"/>
    </source>
</evidence>
<dbReference type="CDD" id="cd00028">
    <property type="entry name" value="B_lectin"/>
    <property type="match status" value="1"/>
</dbReference>
<dbReference type="InterPro" id="IPR001480">
    <property type="entry name" value="Bulb-type_lectin_dom"/>
</dbReference>
<comment type="subcellular location">
    <subcellularLocation>
        <location evidence="1">Membrane</location>
        <topology evidence="1">Single-pass type I membrane protein</topology>
    </subcellularLocation>
</comment>
<feature type="binding site" evidence="19">
    <location>
        <position position="560"/>
    </location>
    <ligand>
        <name>ATP</name>
        <dbReference type="ChEBI" id="CHEBI:30616"/>
    </ligand>
</feature>
<evidence type="ECO:0000256" key="7">
    <source>
        <dbReference type="ARBA" id="ARBA00022734"/>
    </source>
</evidence>
<dbReference type="PROSITE" id="PS00107">
    <property type="entry name" value="PROTEIN_KINASE_ATP"/>
    <property type="match status" value="1"/>
</dbReference>
<keyword evidence="15" id="KW-0325">Glycoprotein</keyword>
<evidence type="ECO:0000256" key="4">
    <source>
        <dbReference type="ARBA" id="ARBA00022679"/>
    </source>
</evidence>
<evidence type="ECO:0000256" key="13">
    <source>
        <dbReference type="ARBA" id="ARBA00023157"/>
    </source>
</evidence>
<dbReference type="SUPFAM" id="SSF51110">
    <property type="entry name" value="alpha-D-mannose-specific plant lectins"/>
    <property type="match status" value="1"/>
</dbReference>
<comment type="catalytic activity">
    <reaction evidence="17 18">
        <text>L-seryl-[protein] + ATP = O-phospho-L-seryl-[protein] + ADP + H(+)</text>
        <dbReference type="Rhea" id="RHEA:17989"/>
        <dbReference type="Rhea" id="RHEA-COMP:9863"/>
        <dbReference type="Rhea" id="RHEA-COMP:11604"/>
        <dbReference type="ChEBI" id="CHEBI:15378"/>
        <dbReference type="ChEBI" id="CHEBI:29999"/>
        <dbReference type="ChEBI" id="CHEBI:30616"/>
        <dbReference type="ChEBI" id="CHEBI:83421"/>
        <dbReference type="ChEBI" id="CHEBI:456216"/>
        <dbReference type="EC" id="2.7.11.1"/>
    </reaction>
</comment>
<dbReference type="OrthoDB" id="1930390at2759"/>
<keyword evidence="13" id="KW-1015">Disulfide bond</keyword>
<dbReference type="InterPro" id="IPR000719">
    <property type="entry name" value="Prot_kinase_dom"/>
</dbReference>
<dbReference type="SMART" id="SM00220">
    <property type="entry name" value="S_TKc"/>
    <property type="match status" value="1"/>
</dbReference>
<dbReference type="PIRSF" id="PIRSF000641">
    <property type="entry name" value="SRK"/>
    <property type="match status" value="1"/>
</dbReference>
<dbReference type="FunFam" id="1.10.510.10:FF:000237">
    <property type="entry name" value="G-type lectin S-receptor-like serine/threonine-protein kinase"/>
    <property type="match status" value="1"/>
</dbReference>
<organism evidence="22 23">
    <name type="scientific">Gossypium anomalum</name>
    <dbReference type="NCBI Taxonomy" id="47600"/>
    <lineage>
        <taxon>Eukaryota</taxon>
        <taxon>Viridiplantae</taxon>
        <taxon>Streptophyta</taxon>
        <taxon>Embryophyta</taxon>
        <taxon>Tracheophyta</taxon>
        <taxon>Spermatophyta</taxon>
        <taxon>Magnoliopsida</taxon>
        <taxon>eudicotyledons</taxon>
        <taxon>Gunneridae</taxon>
        <taxon>Pentapetalae</taxon>
        <taxon>rosids</taxon>
        <taxon>malvids</taxon>
        <taxon>Malvales</taxon>
        <taxon>Malvaceae</taxon>
        <taxon>Malvoideae</taxon>
        <taxon>Gossypium</taxon>
    </lineage>
</organism>
<protein>
    <recommendedName>
        <fullName evidence="18">Receptor-like serine/threonine-protein kinase</fullName>
        <ecNumber evidence="18">2.7.11.1</ecNumber>
    </recommendedName>
</protein>
<keyword evidence="3" id="KW-0245">EGF-like domain</keyword>
<keyword evidence="4 18" id="KW-0808">Transferase</keyword>
<dbReference type="SMART" id="SM00108">
    <property type="entry name" value="B_lectin"/>
    <property type="match status" value="1"/>
</dbReference>
<proteinExistence type="inferred from homology"/>
<dbReference type="PROSITE" id="PS50927">
    <property type="entry name" value="BULB_LECTIN"/>
    <property type="match status" value="1"/>
</dbReference>
<dbReference type="Proteomes" id="UP000701853">
    <property type="component" value="Chromosome 4"/>
</dbReference>
<dbReference type="FunFam" id="3.30.200.20:FF:000059">
    <property type="entry name" value="S-receptor-like serine/threonine-protein kinase"/>
    <property type="match status" value="1"/>
</dbReference>
<evidence type="ECO:0000256" key="3">
    <source>
        <dbReference type="ARBA" id="ARBA00022536"/>
    </source>
</evidence>
<dbReference type="InterPro" id="IPR051343">
    <property type="entry name" value="G-type_lectin_kinases/EP1-like"/>
</dbReference>
<dbReference type="Gene3D" id="2.90.10.10">
    <property type="entry name" value="Bulb-type lectin domain"/>
    <property type="match status" value="2"/>
</dbReference>
<comment type="catalytic activity">
    <reaction evidence="16 18">
        <text>L-threonyl-[protein] + ATP = O-phospho-L-threonyl-[protein] + ADP + H(+)</text>
        <dbReference type="Rhea" id="RHEA:46608"/>
        <dbReference type="Rhea" id="RHEA-COMP:11060"/>
        <dbReference type="Rhea" id="RHEA-COMP:11605"/>
        <dbReference type="ChEBI" id="CHEBI:15378"/>
        <dbReference type="ChEBI" id="CHEBI:30013"/>
        <dbReference type="ChEBI" id="CHEBI:30616"/>
        <dbReference type="ChEBI" id="CHEBI:61977"/>
        <dbReference type="ChEBI" id="CHEBI:456216"/>
        <dbReference type="EC" id="2.7.11.1"/>
    </reaction>
</comment>
<accession>A0A8J6D9F5</accession>
<dbReference type="PANTHER" id="PTHR47976">
    <property type="entry name" value="G-TYPE LECTIN S-RECEPTOR-LIKE SERINE/THREONINE-PROTEIN KINASE SD2-5"/>
    <property type="match status" value="1"/>
</dbReference>
<keyword evidence="14" id="KW-0675">Receptor</keyword>
<dbReference type="EC" id="2.7.11.1" evidence="18"/>
<evidence type="ECO:0000256" key="1">
    <source>
        <dbReference type="ARBA" id="ARBA00004479"/>
    </source>
</evidence>
<dbReference type="EMBL" id="JAHUZN010000004">
    <property type="protein sequence ID" value="KAG8496013.1"/>
    <property type="molecule type" value="Genomic_DNA"/>
</dbReference>
<evidence type="ECO:0000256" key="2">
    <source>
        <dbReference type="ARBA" id="ARBA00022527"/>
    </source>
</evidence>
<dbReference type="GO" id="GO:0004674">
    <property type="term" value="F:protein serine/threonine kinase activity"/>
    <property type="evidence" value="ECO:0007669"/>
    <property type="project" value="UniProtKB-KW"/>
</dbReference>
<keyword evidence="6" id="KW-0732">Signal</keyword>
<evidence type="ECO:0000256" key="19">
    <source>
        <dbReference type="PROSITE-ProRule" id="PRU10141"/>
    </source>
</evidence>
<feature type="domain" description="Protein kinase" evidence="20">
    <location>
        <begin position="532"/>
        <end position="815"/>
    </location>
</feature>
<dbReference type="PROSITE" id="PS50011">
    <property type="entry name" value="PROTEIN_KINASE_DOM"/>
    <property type="match status" value="1"/>
</dbReference>
<keyword evidence="10 18" id="KW-0067">ATP-binding</keyword>
<evidence type="ECO:0000256" key="16">
    <source>
        <dbReference type="ARBA" id="ARBA00047899"/>
    </source>
</evidence>